<protein>
    <submittedName>
        <fullName evidence="3">Rpn family recombination-promoting nuclease/putative transposase</fullName>
    </submittedName>
</protein>
<dbReference type="Pfam" id="PF04754">
    <property type="entry name" value="Transposase_31"/>
    <property type="match status" value="1"/>
</dbReference>
<dbReference type="InterPro" id="IPR010106">
    <property type="entry name" value="RpnA"/>
</dbReference>
<feature type="domain" description="Transposase (putative) YhgA-like" evidence="2">
    <location>
        <begin position="9"/>
        <end position="142"/>
    </location>
</feature>
<sequence length="143" mass="16256">MTKKPGTPTPHDATFRQFLANPDVARDFMQIHLPAELSALCDLNTLKLESGSFVEDDLRQYASDILWSMKTTTGDDGYIHLLLEHQSSADKNMAFRQLRYAVAAMQRHLEAGHKKLPLVIPVLFYHGSRSPYPFSTNWLDCFS</sequence>
<dbReference type="EMBL" id="DAAMJC010000045">
    <property type="protein sequence ID" value="HAC6868188.1"/>
    <property type="molecule type" value="Genomic_DNA"/>
</dbReference>
<dbReference type="PANTHER" id="PTHR34611">
    <property type="match status" value="1"/>
</dbReference>
<dbReference type="NCBIfam" id="TIGR01784">
    <property type="entry name" value="T_den_put_tspse"/>
    <property type="match status" value="1"/>
</dbReference>
<dbReference type="GO" id="GO:0006310">
    <property type="term" value="P:DNA recombination"/>
    <property type="evidence" value="ECO:0007669"/>
    <property type="project" value="TreeGrafter"/>
</dbReference>
<comment type="caution">
    <text evidence="3">The sequence shown here is derived from an EMBL/GenBank/DDBJ whole genome shotgun (WGS) entry which is preliminary data.</text>
</comment>
<gene>
    <name evidence="3" type="ORF">G0D54_24205</name>
</gene>
<dbReference type="PANTHER" id="PTHR34611:SF4">
    <property type="entry name" value="RECOMBINATION-PROMOTING NUCLEASE PSLT051"/>
    <property type="match status" value="1"/>
</dbReference>
<proteinExistence type="inferred from homology"/>
<feature type="non-terminal residue" evidence="3">
    <location>
        <position position="143"/>
    </location>
</feature>
<reference evidence="3" key="1">
    <citation type="journal article" date="2018" name="Genome Biol.">
        <title>SKESA: strategic k-mer extension for scrupulous assemblies.</title>
        <authorList>
            <person name="Souvorov A."/>
            <person name="Agarwala R."/>
            <person name="Lipman D.J."/>
        </authorList>
    </citation>
    <scope>NUCLEOTIDE SEQUENCE</scope>
    <source>
        <strain evidence="3">13-1023</strain>
    </source>
</reference>
<dbReference type="GO" id="GO:1990238">
    <property type="term" value="F:double-stranded DNA endonuclease activity"/>
    <property type="evidence" value="ECO:0007669"/>
    <property type="project" value="TreeGrafter"/>
</dbReference>
<dbReference type="InterPro" id="IPR051699">
    <property type="entry name" value="Rpn/YhgA-like_nuclease"/>
</dbReference>
<dbReference type="AlphaFoldDB" id="A0A607KBQ2"/>
<accession>A0A607KBQ2</accession>
<reference evidence="3" key="2">
    <citation type="submission" date="2018-07" db="EMBL/GenBank/DDBJ databases">
        <authorList>
            <consortium name="NCBI Pathogen Detection Project"/>
        </authorList>
    </citation>
    <scope>NUCLEOTIDE SEQUENCE</scope>
    <source>
        <strain evidence="3">13-1023</strain>
    </source>
</reference>
<dbReference type="InterPro" id="IPR006842">
    <property type="entry name" value="Transposase_31"/>
</dbReference>
<organism evidence="3">
    <name type="scientific">Salmonella enterica subsp. enterica serovar Javiana</name>
    <dbReference type="NCBI Taxonomy" id="363569"/>
    <lineage>
        <taxon>Bacteria</taxon>
        <taxon>Pseudomonadati</taxon>
        <taxon>Pseudomonadota</taxon>
        <taxon>Gammaproteobacteria</taxon>
        <taxon>Enterobacterales</taxon>
        <taxon>Enterobacteriaceae</taxon>
        <taxon>Salmonella</taxon>
    </lineage>
</organism>
<evidence type="ECO:0000256" key="1">
    <source>
        <dbReference type="ARBA" id="ARBA00009787"/>
    </source>
</evidence>
<evidence type="ECO:0000259" key="2">
    <source>
        <dbReference type="Pfam" id="PF04754"/>
    </source>
</evidence>
<comment type="similarity">
    <text evidence="1">Belongs to the Rpn/YhgA-like nuclease family.</text>
</comment>
<evidence type="ECO:0000313" key="3">
    <source>
        <dbReference type="EMBL" id="HAC6868188.1"/>
    </source>
</evidence>
<name>A0A607KBQ2_SALET</name>